<organism evidence="2 3">
    <name type="scientific">Solihabitans fulvus</name>
    <dbReference type="NCBI Taxonomy" id="1892852"/>
    <lineage>
        <taxon>Bacteria</taxon>
        <taxon>Bacillati</taxon>
        <taxon>Actinomycetota</taxon>
        <taxon>Actinomycetes</taxon>
        <taxon>Pseudonocardiales</taxon>
        <taxon>Pseudonocardiaceae</taxon>
        <taxon>Solihabitans</taxon>
    </lineage>
</organism>
<evidence type="ECO:0000313" key="3">
    <source>
        <dbReference type="Proteomes" id="UP000323454"/>
    </source>
</evidence>
<dbReference type="EMBL" id="VUOB01000025">
    <property type="protein sequence ID" value="KAA2261791.1"/>
    <property type="molecule type" value="Genomic_DNA"/>
</dbReference>
<protein>
    <recommendedName>
        <fullName evidence="4">DNA primase/polymerase bifunctional N-terminal domain-containing protein</fullName>
    </recommendedName>
</protein>
<dbReference type="OrthoDB" id="4541270at2"/>
<comment type="caution">
    <text evidence="2">The sequence shown here is derived from an EMBL/GenBank/DDBJ whole genome shotgun (WGS) entry which is preliminary data.</text>
</comment>
<name>A0A5B2XFX1_9PSEU</name>
<evidence type="ECO:0008006" key="4">
    <source>
        <dbReference type="Google" id="ProtNLM"/>
    </source>
</evidence>
<accession>A0A5B2XFX1</accession>
<dbReference type="AlphaFoldDB" id="A0A5B2XFX1"/>
<keyword evidence="3" id="KW-1185">Reference proteome</keyword>
<dbReference type="RefSeq" id="WP_149850249.1">
    <property type="nucleotide sequence ID" value="NZ_VUOB01000025.1"/>
</dbReference>
<feature type="region of interest" description="Disordered" evidence="1">
    <location>
        <begin position="1"/>
        <end position="22"/>
    </location>
</feature>
<dbReference type="Proteomes" id="UP000323454">
    <property type="component" value="Unassembled WGS sequence"/>
</dbReference>
<gene>
    <name evidence="2" type="ORF">F0L68_15380</name>
</gene>
<evidence type="ECO:0000256" key="1">
    <source>
        <dbReference type="SAM" id="MobiDB-lite"/>
    </source>
</evidence>
<reference evidence="2 3" key="2">
    <citation type="submission" date="2019-09" db="EMBL/GenBank/DDBJ databases">
        <authorList>
            <person name="Jin C."/>
        </authorList>
    </citation>
    <scope>NUCLEOTIDE SEQUENCE [LARGE SCALE GENOMIC DNA]</scope>
    <source>
        <strain evidence="2 3">AN110305</strain>
    </source>
</reference>
<evidence type="ECO:0000313" key="2">
    <source>
        <dbReference type="EMBL" id="KAA2261791.1"/>
    </source>
</evidence>
<feature type="compositionally biased region" description="Basic and acidic residues" evidence="1">
    <location>
        <begin position="1"/>
        <end position="10"/>
    </location>
</feature>
<reference evidence="2 3" key="1">
    <citation type="submission" date="2019-09" db="EMBL/GenBank/DDBJ databases">
        <title>Goodfellowia gen. nov., a new genus of the Pseudonocardineae related to Actinoalloteichus, containing Goodfellowia coeruleoviolacea gen. nov., comb. nov. gen. nov., comb. nov.</title>
        <authorList>
            <person name="Labeda D."/>
        </authorList>
    </citation>
    <scope>NUCLEOTIDE SEQUENCE [LARGE SCALE GENOMIC DNA]</scope>
    <source>
        <strain evidence="2 3">AN110305</strain>
    </source>
</reference>
<proteinExistence type="predicted"/>
<sequence>MNGPRDRSEPADGSGGRGGDLDRLRVAGEEYGQRWGWRTAVDGGVLYLLLPDNLVAMVARVGTAGEILGLLARRNLEGPVIAVPGDPERWVFLADRAATPPGTAVAPVGVDLIDTKVSLPPSTTPYGGVRWVRPPSAHRRVPDLLVVLAAARLTLS</sequence>